<dbReference type="Gene3D" id="3.90.1530.10">
    <property type="entry name" value="Conserved hypothetical protein from pyrococcus furiosus pfu- 392566-001, ParB domain"/>
    <property type="match status" value="1"/>
</dbReference>
<organism evidence="2 3">
    <name type="scientific">Corallococcus exercitus</name>
    <dbReference type="NCBI Taxonomy" id="2316736"/>
    <lineage>
        <taxon>Bacteria</taxon>
        <taxon>Pseudomonadati</taxon>
        <taxon>Myxococcota</taxon>
        <taxon>Myxococcia</taxon>
        <taxon>Myxococcales</taxon>
        <taxon>Cystobacterineae</taxon>
        <taxon>Myxococcaceae</taxon>
        <taxon>Corallococcus</taxon>
    </lineage>
</organism>
<gene>
    <name evidence="2" type="ORF">HMI49_04040</name>
</gene>
<evidence type="ECO:0000259" key="1">
    <source>
        <dbReference type="SMART" id="SM00470"/>
    </source>
</evidence>
<reference evidence="2 3" key="1">
    <citation type="submission" date="2020-05" db="EMBL/GenBank/DDBJ databases">
        <authorList>
            <person name="Whitworth D."/>
        </authorList>
    </citation>
    <scope>NUCLEOTIDE SEQUENCE [LARGE SCALE GENOMIC DNA]</scope>
    <source>
        <strain evidence="2 3">AB043B</strain>
    </source>
</reference>
<name>A0A7Y4KEU0_9BACT</name>
<dbReference type="EMBL" id="JABFJV010000012">
    <property type="protein sequence ID" value="NOK32371.1"/>
    <property type="molecule type" value="Genomic_DNA"/>
</dbReference>
<evidence type="ECO:0000313" key="3">
    <source>
        <dbReference type="Proteomes" id="UP000563426"/>
    </source>
</evidence>
<dbReference type="InterPro" id="IPR003115">
    <property type="entry name" value="ParB_N"/>
</dbReference>
<proteinExistence type="predicted"/>
<dbReference type="RefSeq" id="WP_171433081.1">
    <property type="nucleotide sequence ID" value="NZ_JABFJV010000012.1"/>
</dbReference>
<accession>A0A7Y4KEU0</accession>
<comment type="caution">
    <text evidence="2">The sequence shown here is derived from an EMBL/GenBank/DDBJ whole genome shotgun (WGS) entry which is preliminary data.</text>
</comment>
<dbReference type="Pfam" id="PF02195">
    <property type="entry name" value="ParB_N"/>
    <property type="match status" value="1"/>
</dbReference>
<dbReference type="InterPro" id="IPR036086">
    <property type="entry name" value="ParB/Sulfiredoxin_sf"/>
</dbReference>
<protein>
    <submittedName>
        <fullName evidence="2">ParB N-terminal domain-containing protein</fullName>
    </submittedName>
</protein>
<dbReference type="Proteomes" id="UP000563426">
    <property type="component" value="Unassembled WGS sequence"/>
</dbReference>
<keyword evidence="3" id="KW-1185">Reference proteome</keyword>
<dbReference type="CDD" id="cd16387">
    <property type="entry name" value="ParB_N_Srx"/>
    <property type="match status" value="1"/>
</dbReference>
<evidence type="ECO:0000313" key="2">
    <source>
        <dbReference type="EMBL" id="NOK32371.1"/>
    </source>
</evidence>
<dbReference type="SUPFAM" id="SSF110849">
    <property type="entry name" value="ParB/Sulfiredoxin"/>
    <property type="match status" value="1"/>
</dbReference>
<dbReference type="SMART" id="SM00470">
    <property type="entry name" value="ParB"/>
    <property type="match status" value="1"/>
</dbReference>
<sequence length="132" mass="14017">MGVVMVRIDSIIPPHEVRDDGKLAALRESMEENGWQGRPLLGVPHPSAVGAFLALTGSHRTAAAQEAGLEEVPLYVAQLGGGIHVHESIHGDSLRNERDNPIEQEDLADYLRPWDPGAAALAEAEAAANAEG</sequence>
<dbReference type="AlphaFoldDB" id="A0A7Y4KEU0"/>
<feature type="domain" description="ParB-like N-terminal" evidence="1">
    <location>
        <begin position="4"/>
        <end position="96"/>
    </location>
</feature>